<feature type="domain" description="SAM" evidence="5">
    <location>
        <begin position="2013"/>
        <end position="2074"/>
    </location>
</feature>
<feature type="domain" description="PID" evidence="4">
    <location>
        <begin position="2251"/>
        <end position="2380"/>
    </location>
</feature>
<dbReference type="InterPro" id="IPR041880">
    <property type="entry name" value="SAM_ANKS1_repeat1"/>
</dbReference>
<feature type="repeat" description="ANK" evidence="1">
    <location>
        <begin position="1543"/>
        <end position="1575"/>
    </location>
</feature>
<dbReference type="Pfam" id="PF12796">
    <property type="entry name" value="Ank_2"/>
    <property type="match status" value="3"/>
</dbReference>
<dbReference type="Pfam" id="PF00640">
    <property type="entry name" value="PID"/>
    <property type="match status" value="1"/>
</dbReference>
<dbReference type="InterPro" id="IPR011993">
    <property type="entry name" value="PH-like_dom_sf"/>
</dbReference>
<feature type="repeat" description="ANK" evidence="1">
    <location>
        <begin position="1511"/>
        <end position="1543"/>
    </location>
</feature>
<proteinExistence type="predicted"/>
<dbReference type="PANTHER" id="PTHR22774">
    <property type="entry name" value="CHOREIN N-TERMINAL DOMAIN-CONTAINING PROTEIN"/>
    <property type="match status" value="1"/>
</dbReference>
<dbReference type="Proteomes" id="UP000886611">
    <property type="component" value="Unassembled WGS sequence"/>
</dbReference>
<sequence>MLLTLSMLNLVSQVPTQGKSACISGYEFNFRYYFDGHYTSGTVSYNEFPVSQTYMEGVDRNQMHTRFTKNLSPDKINLSTLKGEGQLSNLELDEEVLQNMLDLPTWLAVTRVYCNKAAIRFLDKVEVEMRTCEEPRPPNGPSPIAITAGQSEYGFAEKVVEGMSVVINSITIKVQAKAFHASFELWQLHGCSLNPKWQQSDLRLTRITDPRRGEVLTFKEINWQTLRIEADAIESEEHELASTPLRLITNQGRLRIALKRRVKDCNVVASKLMFILDDLLWVLTDLQLKAMIRYAKSLSEAIERSAQQQKSLDPESLQAPPTSPGGQPPWAKPAQPAQPSGTPNSISQYFEQHDVKETSYHILISRLDLHICDDSSDQVSGEYRPRFFGGAIQLTFRQLGLDYYPFHRPGDGSRHWERHCSAMEIREQWVNKTLQNFKWNAEGPTRYMGGTPLGARESPSKQPSRSHDGESTQTFFPSDSVPPWKRLRCSCMVLRVDDLDIHQVSTGGRHSKKTRALVSCDRKSLQLPDNVPAIYVQFTEYYLPDYPQFPVPSSNLYAQLNGLQLCMDSMSILWINLFTLGLLRSLEQIKAFYNLQDTGKGDDHVDIRLDVSQLKLLIPLESTYLNHPDRPLHLSIHTSQAVLTNTRHSAHGTQADLQGTCHIFARNPFFQPKEKPEFPQAKDNFDPLPSAFFHHAFEGNMLSDLSSNTKLLRSQDVWSLSLSRLALDFEGARRGLKGKPQPFLEPFAMSIWICCPAAFENVPCPNSFIPASSCSAYKGSRLQSSTSYDNYLGARLFPEKVGTGFKSRTVHNLASMDSVSSPTSLEMNGERSEYEMEEPKQKNMASIHVLVQALSPVKMKLNHYQYVALLRMKDSLSRLTEELAQDTQGLTNRQADPPTVCVGVLLDTADVILFLPPSTSEAEEERSVAGTESPSLTDSDLSPTKEPTGSVTLEDSGISTIRIATEKVEEACEAVEALEEPTSSFLLKPSLTPQDESSFSLEGELASALTVTLDLTKEAVSVTKDAFSILSKDKMTATMHKMLFQPYTREQTTRVDESPGTPGKSRVLTMKHSPSQHSFESTSLDGSLPDEHLSVDSDNSDNFVILMDSESGLESMPLLDSTPSLQADTLSRASPALGTEGGSQPDLSSTPSQSTEDMSQEMVSVLLLQLRNVSCAVDIKGDDLSLALEAQDVIPEQLGNMKVQQLLSGETLGLVSPQRPVSAAPCHPSMLALRFEVGPAAVRHSPLAESNGFLHVKLRECTTELLTSTLNNLGPFLEDELVADVLPMRIDLADTSVTLKDDGPRVYPTSPKPIPVTFCVDQLTLERCEDGVFYLKVYVNQYHIAANGAGLLSFHSSCLSLCSIWRGPNINCVDSTGYTPLHHAALNGHSEIVELLLRNEALTNIADNKGCYPLHLAAWKGDQQIVRLLIRQGPSHPKLNEQNNDNETALHCAAQYGHSQVVRLLLEELTDPTMRNNKFETPLDLAALYGRLEVVKLLLNAHPNLLNCNTKKHTPLHLAARNGHLAVVQVLLEAGMDINYQTEKGSALHEAALFGKTEVVQVLLANGIDVNIKDNQGMTALDIVRELPSQKSRQIAAVIQGHVSGKPPDTEKISSHPIPPPPLPPLIPPTIKQDAVSPRSKVKMERELSDLITQLDVRPEEECPYEALFEATSCHSLDNLASGKSSDHEPTGEKKERPPPPSQPPPEEEEEQPTEALYMNSKSSECEEENPYELLICAETKKPSAQDFKQKKDVDSVHLPSATVLPQQLKPVLPCPVPPPGHACAPLQSVSQTSFVQQTSKGNAEPSQGKEPKAESRDAGVFLEQFSGLLHGSSPVFENKEEVLQEEVSQVSRSTVGLSKGLEPRTTFSTVEESKGSSAPPSATMQSSKAEPKSTVVYKTILHTSINRQEPPAITGRPPGDLKLARSLSKSDSDLLVSPPSEEEVAGLASRSESISNCSSGKKRLEKTPSFASEWDEIEKIMTLIGAGIDFSGHSDKALGGGGGGMRALDQPVGDWLEHIGLPQYESKLLLNGFDDLHFMGSNVMEDQDLREIGIVDPHHRRKILQAARSLPKVKALGCEANPSLATWLDSLGLQEYLHNFLASGYHSIDSVKNLWELEIVNVLNITLLGHRKRIIASLAERSYEEPPVKPPRLSQIRCQDLISQTSSPLSHESYTARSMDLLLPQGESVKRIAEHHQNTVHRSHSEYHRVQDKHDERPEPKLTLRPPSLAAPYAPVQNWQHQPEKLIFESCSYEANYLGSMLIKELRGTESTQDACAKMRRSTEQMRKVPSIVLSITYKGVKFIDAINKNVIAEHEIRNISCAAQDPEDLCTFAYITKDLQTSHHYCHVFSTVDVNLTYEIILTLGQAFEVAYQLALQAQKNKLHAPSLPVASEVVETKSTRPVPKPRGSMRKSGMEPLEHEHDSHSHASASWLVEQKTDPKRTVSTKYETTIF</sequence>
<dbReference type="Pfam" id="PF00536">
    <property type="entry name" value="SAM_1"/>
    <property type="match status" value="2"/>
</dbReference>
<dbReference type="Gene3D" id="2.30.29.30">
    <property type="entry name" value="Pleckstrin-homology domain (PH domain)/Phosphotyrosine-binding domain (PTB)"/>
    <property type="match status" value="1"/>
</dbReference>
<feature type="compositionally biased region" description="Polar residues" evidence="2">
    <location>
        <begin position="1951"/>
        <end position="1960"/>
    </location>
</feature>
<feature type="compositionally biased region" description="Basic and acidic residues" evidence="2">
    <location>
        <begin position="1685"/>
        <end position="1698"/>
    </location>
</feature>
<feature type="compositionally biased region" description="Basic and acidic residues" evidence="2">
    <location>
        <begin position="2415"/>
        <end position="2428"/>
    </location>
</feature>
<evidence type="ECO:0000313" key="7">
    <source>
        <dbReference type="Proteomes" id="UP000886611"/>
    </source>
</evidence>
<feature type="region of interest" description="Disordered" evidence="2">
    <location>
        <begin position="305"/>
        <end position="346"/>
    </location>
</feature>
<dbReference type="PROSITE" id="PS50088">
    <property type="entry name" value="ANK_REPEAT"/>
    <property type="match status" value="6"/>
</dbReference>
<organism evidence="6 7">
    <name type="scientific">Polypterus senegalus</name>
    <name type="common">Senegal bichir</name>
    <dbReference type="NCBI Taxonomy" id="55291"/>
    <lineage>
        <taxon>Eukaryota</taxon>
        <taxon>Metazoa</taxon>
        <taxon>Chordata</taxon>
        <taxon>Craniata</taxon>
        <taxon>Vertebrata</taxon>
        <taxon>Euteleostomi</taxon>
        <taxon>Actinopterygii</taxon>
        <taxon>Polypteriformes</taxon>
        <taxon>Polypteridae</taxon>
        <taxon>Polypterus</taxon>
    </lineage>
</organism>
<feature type="compositionally biased region" description="Pro residues" evidence="2">
    <location>
        <begin position="1617"/>
        <end position="1628"/>
    </location>
</feature>
<evidence type="ECO:0000256" key="1">
    <source>
        <dbReference type="PROSITE-ProRule" id="PRU00023"/>
    </source>
</evidence>
<dbReference type="PRINTS" id="PR01415">
    <property type="entry name" value="ANKYRIN"/>
</dbReference>
<evidence type="ECO:0000256" key="2">
    <source>
        <dbReference type="SAM" id="MobiDB-lite"/>
    </source>
</evidence>
<feature type="repeat" description="ANK" evidence="1">
    <location>
        <begin position="1445"/>
        <end position="1477"/>
    </location>
</feature>
<feature type="compositionally biased region" description="Polar residues" evidence="2">
    <location>
        <begin position="1866"/>
        <end position="1889"/>
    </location>
</feature>
<keyword evidence="1" id="KW-0040">ANK repeat</keyword>
<dbReference type="SUPFAM" id="SSF47769">
    <property type="entry name" value="SAM/Pointed domain"/>
    <property type="match status" value="2"/>
</dbReference>
<feature type="region of interest" description="Disordered" evidence="2">
    <location>
        <begin position="2198"/>
        <end position="2221"/>
    </location>
</feature>
<dbReference type="Gene3D" id="1.10.150.50">
    <property type="entry name" value="Transcription Factor, Ets-1"/>
    <property type="match status" value="2"/>
</dbReference>
<feature type="region of interest" description="Disordered" evidence="2">
    <location>
        <begin position="1052"/>
        <end position="1095"/>
    </location>
</feature>
<dbReference type="CDD" id="cd09499">
    <property type="entry name" value="SAM_AIDA1AB-like_repeat1"/>
    <property type="match status" value="1"/>
</dbReference>
<evidence type="ECO:0000313" key="6">
    <source>
        <dbReference type="EMBL" id="KAG2468499.1"/>
    </source>
</evidence>
<dbReference type="SMART" id="SM00462">
    <property type="entry name" value="PTB"/>
    <property type="match status" value="1"/>
</dbReference>
<feature type="compositionally biased region" description="Low complexity" evidence="2">
    <location>
        <begin position="1788"/>
        <end position="1800"/>
    </location>
</feature>
<evidence type="ECO:0000259" key="4">
    <source>
        <dbReference type="PROSITE" id="PS01179"/>
    </source>
</evidence>
<accession>A0A8X7XIW5</accession>
<dbReference type="InterPro" id="IPR001660">
    <property type="entry name" value="SAM"/>
</dbReference>
<feature type="region of interest" description="Disordered" evidence="2">
    <location>
        <begin position="917"/>
        <end position="952"/>
    </location>
</feature>
<dbReference type="SMART" id="SM00248">
    <property type="entry name" value="ANK"/>
    <property type="match status" value="6"/>
</dbReference>
<protein>
    <submittedName>
        <fullName evidence="6">ANS1A protein</fullName>
    </submittedName>
</protein>
<feature type="compositionally biased region" description="Polar residues" evidence="2">
    <location>
        <begin position="1072"/>
        <end position="1085"/>
    </location>
</feature>
<dbReference type="InterPro" id="IPR013761">
    <property type="entry name" value="SAM/pointed_sf"/>
</dbReference>
<feature type="compositionally biased region" description="Polar residues" evidence="2">
    <location>
        <begin position="930"/>
        <end position="952"/>
    </location>
</feature>
<dbReference type="SUPFAM" id="SSF50729">
    <property type="entry name" value="PH domain-like"/>
    <property type="match status" value="1"/>
</dbReference>
<feature type="region of interest" description="Disordered" evidence="2">
    <location>
        <begin position="1603"/>
        <end position="1642"/>
    </location>
</feature>
<feature type="signal peptide" evidence="3">
    <location>
        <begin position="1"/>
        <end position="18"/>
    </location>
</feature>
<feature type="domain" description="SAM" evidence="5">
    <location>
        <begin position="2080"/>
        <end position="2139"/>
    </location>
</feature>
<dbReference type="Pfam" id="PF24917">
    <property type="entry name" value="BLTP3A_B"/>
    <property type="match status" value="2"/>
</dbReference>
<dbReference type="InterPro" id="IPR036770">
    <property type="entry name" value="Ankyrin_rpt-contain_sf"/>
</dbReference>
<dbReference type="PROSITE" id="PS01179">
    <property type="entry name" value="PID"/>
    <property type="match status" value="1"/>
</dbReference>
<dbReference type="PROSITE" id="PS50297">
    <property type="entry name" value="ANK_REP_REGION"/>
    <property type="match status" value="5"/>
</dbReference>
<name>A0A8X7XIW5_POLSE</name>
<feature type="region of interest" description="Disordered" evidence="2">
    <location>
        <begin position="1134"/>
        <end position="1158"/>
    </location>
</feature>
<feature type="chain" id="PRO_5036498343" evidence="3">
    <location>
        <begin position="19"/>
        <end position="2455"/>
    </location>
</feature>
<dbReference type="PANTHER" id="PTHR22774:SF15">
    <property type="entry name" value="BRIDGE-LIKE LIPID TRANSFER PROTEIN FAMILY MEMBER 3A"/>
    <property type="match status" value="1"/>
</dbReference>
<feature type="region of interest" description="Disordered" evidence="2">
    <location>
        <begin position="1931"/>
        <end position="1963"/>
    </location>
</feature>
<feature type="repeat" description="ANK" evidence="1">
    <location>
        <begin position="1376"/>
        <end position="1408"/>
    </location>
</feature>
<feature type="non-terminal residue" evidence="6">
    <location>
        <position position="1"/>
    </location>
</feature>
<dbReference type="SMART" id="SM00454">
    <property type="entry name" value="SAM"/>
    <property type="match status" value="2"/>
</dbReference>
<feature type="compositionally biased region" description="Basic and acidic residues" evidence="2">
    <location>
        <begin position="1808"/>
        <end position="1818"/>
    </location>
</feature>
<feature type="non-terminal residue" evidence="6">
    <location>
        <position position="2455"/>
    </location>
</feature>
<dbReference type="CDD" id="cd09500">
    <property type="entry name" value="SAM_AIDA1AB-like_repeat2"/>
    <property type="match status" value="1"/>
</dbReference>
<gene>
    <name evidence="6" type="primary">Anks1a</name>
    <name evidence="6" type="ORF">GTO96_0015377</name>
</gene>
<feature type="region of interest" description="Disordered" evidence="2">
    <location>
        <begin position="2396"/>
        <end position="2435"/>
    </location>
</feature>
<keyword evidence="7" id="KW-1185">Reference proteome</keyword>
<evidence type="ECO:0000256" key="3">
    <source>
        <dbReference type="SAM" id="SignalP"/>
    </source>
</evidence>
<feature type="compositionally biased region" description="Polar residues" evidence="2">
    <location>
        <begin position="1145"/>
        <end position="1157"/>
    </location>
</feature>
<feature type="region of interest" description="Disordered" evidence="2">
    <location>
        <begin position="448"/>
        <end position="480"/>
    </location>
</feature>
<dbReference type="PROSITE" id="PS50105">
    <property type="entry name" value="SAM_DOMAIN"/>
    <property type="match status" value="2"/>
</dbReference>
<feature type="region of interest" description="Disordered" evidence="2">
    <location>
        <begin position="1678"/>
        <end position="1730"/>
    </location>
</feature>
<dbReference type="EMBL" id="JAATIS010000485">
    <property type="protein sequence ID" value="KAG2468499.1"/>
    <property type="molecule type" value="Genomic_DNA"/>
</dbReference>
<dbReference type="FunFam" id="2.30.29.30:FF:000045">
    <property type="entry name" value="Ankyrin repeat and sterile alpha motif domain-containing protein 1B"/>
    <property type="match status" value="1"/>
</dbReference>
<dbReference type="InterPro" id="IPR026728">
    <property type="entry name" value="BLTP3A/B"/>
</dbReference>
<dbReference type="CDD" id="cd01274">
    <property type="entry name" value="PTB_Anks"/>
    <property type="match status" value="1"/>
</dbReference>
<keyword evidence="3" id="KW-0732">Signal</keyword>
<dbReference type="InterPro" id="IPR002110">
    <property type="entry name" value="Ankyrin_rpt"/>
</dbReference>
<dbReference type="InterPro" id="IPR041882">
    <property type="entry name" value="SAM_ANKS1_repeat2"/>
</dbReference>
<feature type="region of interest" description="Disordered" evidence="2">
    <location>
        <begin position="1780"/>
        <end position="1821"/>
    </location>
</feature>
<dbReference type="SUPFAM" id="SSF48403">
    <property type="entry name" value="Ankyrin repeat"/>
    <property type="match status" value="1"/>
</dbReference>
<dbReference type="Gene3D" id="1.25.40.20">
    <property type="entry name" value="Ankyrin repeat-containing domain"/>
    <property type="match status" value="2"/>
</dbReference>
<feature type="repeat" description="ANK" evidence="1">
    <location>
        <begin position="1478"/>
        <end position="1510"/>
    </location>
</feature>
<evidence type="ECO:0000259" key="5">
    <source>
        <dbReference type="PROSITE" id="PS50105"/>
    </source>
</evidence>
<feature type="region of interest" description="Disordered" evidence="2">
    <location>
        <begin position="1848"/>
        <end position="1894"/>
    </location>
</feature>
<feature type="compositionally biased region" description="Pro residues" evidence="2">
    <location>
        <begin position="321"/>
        <end position="331"/>
    </location>
</feature>
<comment type="caution">
    <text evidence="6">The sequence shown here is derived from an EMBL/GenBank/DDBJ whole genome shotgun (WGS) entry which is preliminary data.</text>
</comment>
<dbReference type="InterPro" id="IPR006020">
    <property type="entry name" value="PTB/PI_dom"/>
</dbReference>
<feature type="repeat" description="ANK" evidence="1">
    <location>
        <begin position="1409"/>
        <end position="1441"/>
    </location>
</feature>
<reference evidence="6 7" key="1">
    <citation type="journal article" date="2021" name="Cell">
        <title>Tracing the genetic footprints of vertebrate landing in non-teleost ray-finned fishes.</title>
        <authorList>
            <person name="Bi X."/>
            <person name="Wang K."/>
            <person name="Yang L."/>
            <person name="Pan H."/>
            <person name="Jiang H."/>
            <person name="Wei Q."/>
            <person name="Fang M."/>
            <person name="Yu H."/>
            <person name="Zhu C."/>
            <person name="Cai Y."/>
            <person name="He Y."/>
            <person name="Gan X."/>
            <person name="Zeng H."/>
            <person name="Yu D."/>
            <person name="Zhu Y."/>
            <person name="Jiang H."/>
            <person name="Qiu Q."/>
            <person name="Yang H."/>
            <person name="Zhang Y.E."/>
            <person name="Wang W."/>
            <person name="Zhu M."/>
            <person name="He S."/>
            <person name="Zhang G."/>
        </authorList>
    </citation>
    <scope>NUCLEOTIDE SEQUENCE [LARGE SCALE GENOMIC DNA]</scope>
    <source>
        <strain evidence="6">Bchr_013</strain>
    </source>
</reference>